<dbReference type="EMBL" id="CAADJA010000002">
    <property type="protein sequence ID" value="VFS49229.1"/>
    <property type="molecule type" value="Genomic_DNA"/>
</dbReference>
<dbReference type="Proteomes" id="UP000373449">
    <property type="component" value="Unassembled WGS sequence"/>
</dbReference>
<reference evidence="4 6" key="3">
    <citation type="submission" date="2019-03" db="EMBL/GenBank/DDBJ databases">
        <authorList>
            <consortium name="Pathogen Informatics"/>
        </authorList>
    </citation>
    <scope>NUCLEOTIDE SEQUENCE [LARGE SCALE GENOMIC DNA]</scope>
    <source>
        <strain evidence="4 6">NCTC12282</strain>
    </source>
</reference>
<proteinExistence type="predicted"/>
<evidence type="ECO:0000313" key="4">
    <source>
        <dbReference type="EMBL" id="VFS49229.1"/>
    </source>
</evidence>
<dbReference type="RefSeq" id="WP_029093957.1">
    <property type="nucleotide sequence ID" value="NZ_CAADJA010000002.1"/>
</dbReference>
<evidence type="ECO:0000313" key="5">
    <source>
        <dbReference type="Proteomes" id="UP000224974"/>
    </source>
</evidence>
<keyword evidence="2" id="KW-0472">Membrane</keyword>
<dbReference type="Proteomes" id="UP000224974">
    <property type="component" value="Unassembled WGS sequence"/>
</dbReference>
<feature type="region of interest" description="Disordered" evidence="1">
    <location>
        <begin position="133"/>
        <end position="168"/>
    </location>
</feature>
<sequence>MESTKLYVPWIFTIFFHIVIGPLLLLFLSCMLAAFPSIIDGFSGFLGMILFIVPFIAAMALGLIPFTLLGIASGLLMRLAVNRYVSIFVIAILAAILGYISSIISGNDRPFLVGPAMVSAILCYVISSRHQKRSPKYSANNHRSEKNQPTNQPTNREMNRYTNTTIYK</sequence>
<feature type="transmembrane region" description="Helical" evidence="2">
    <location>
        <begin position="45"/>
        <end position="72"/>
    </location>
</feature>
<dbReference type="AlphaFoldDB" id="A0A2C6CU58"/>
<evidence type="ECO:0000313" key="3">
    <source>
        <dbReference type="EMBL" id="PHI30189.1"/>
    </source>
</evidence>
<reference evidence="3" key="2">
    <citation type="submission" date="2017-09" db="EMBL/GenBank/DDBJ databases">
        <title>FDA dAtabase for Regulatory Grade micrObial Sequences (FDA-ARGOS): Supporting development and validation of Infectious Disease Dx tests.</title>
        <authorList>
            <person name="Minogue T."/>
            <person name="Wolcott M."/>
            <person name="Wasieloski L."/>
            <person name="Aguilar W."/>
            <person name="Moore D."/>
            <person name="Tallon L.J."/>
            <person name="Sadzewicz L."/>
            <person name="Ott S."/>
            <person name="Zhao X."/>
            <person name="Nagaraj S."/>
            <person name="Vavikolanu K."/>
            <person name="Aluvathingal J."/>
            <person name="Nadendla S."/>
            <person name="Sichtig H."/>
        </authorList>
    </citation>
    <scope>NUCLEOTIDE SEQUENCE</scope>
    <source>
        <strain evidence="3">FDAARGOS_387</strain>
    </source>
</reference>
<feature type="transmembrane region" description="Helical" evidence="2">
    <location>
        <begin position="7"/>
        <end position="39"/>
    </location>
</feature>
<organism evidence="3 5">
    <name type="scientific">Budvicia aquatica</name>
    <dbReference type="NCBI Taxonomy" id="82979"/>
    <lineage>
        <taxon>Bacteria</taxon>
        <taxon>Pseudomonadati</taxon>
        <taxon>Pseudomonadota</taxon>
        <taxon>Gammaproteobacteria</taxon>
        <taxon>Enterobacterales</taxon>
        <taxon>Budviciaceae</taxon>
        <taxon>Budvicia</taxon>
    </lineage>
</organism>
<feature type="compositionally biased region" description="Polar residues" evidence="1">
    <location>
        <begin position="137"/>
        <end position="168"/>
    </location>
</feature>
<keyword evidence="5" id="KW-1185">Reference proteome</keyword>
<dbReference type="EMBL" id="PDDX01000001">
    <property type="protein sequence ID" value="PHI30189.1"/>
    <property type="molecule type" value="Genomic_DNA"/>
</dbReference>
<accession>A0A2C6CU58</accession>
<protein>
    <submittedName>
        <fullName evidence="3">Uncharacterized protein</fullName>
    </submittedName>
</protein>
<keyword evidence="2" id="KW-1133">Transmembrane helix</keyword>
<dbReference type="PROSITE" id="PS51257">
    <property type="entry name" value="PROKAR_LIPOPROTEIN"/>
    <property type="match status" value="1"/>
</dbReference>
<gene>
    <name evidence="3" type="ORF">CRN84_12995</name>
    <name evidence="4" type="ORF">NCTC12282_03693</name>
</gene>
<name>A0A2C6CU58_9GAMM</name>
<evidence type="ECO:0000256" key="1">
    <source>
        <dbReference type="SAM" id="MobiDB-lite"/>
    </source>
</evidence>
<keyword evidence="2" id="KW-0812">Transmembrane</keyword>
<reference evidence="5" key="1">
    <citation type="submission" date="2017-09" db="EMBL/GenBank/DDBJ databases">
        <title>FDA dAtabase for Regulatory Grade micrObial Sequences (FDA-ARGOS): Supporting development and validation of Infectious Disease Dx tests.</title>
        <authorList>
            <person name="Minogue T."/>
            <person name="Wolcott M."/>
            <person name="Wasieloski L."/>
            <person name="Aguilar W."/>
            <person name="Moore D."/>
            <person name="Tallon L."/>
            <person name="Sadzewicz L."/>
            <person name="Ott S."/>
            <person name="Zhao X."/>
            <person name="Nagaraj S."/>
            <person name="Vavikolanu K."/>
            <person name="Aluvathingal J."/>
            <person name="Nadendla S."/>
            <person name="Sichtig H."/>
        </authorList>
    </citation>
    <scope>NUCLEOTIDE SEQUENCE [LARGE SCALE GENOMIC DNA]</scope>
    <source>
        <strain evidence="5">FDAARGOS_387</strain>
    </source>
</reference>
<evidence type="ECO:0000256" key="2">
    <source>
        <dbReference type="SAM" id="Phobius"/>
    </source>
</evidence>
<evidence type="ECO:0000313" key="6">
    <source>
        <dbReference type="Proteomes" id="UP000373449"/>
    </source>
</evidence>
<feature type="transmembrane region" description="Helical" evidence="2">
    <location>
        <begin position="84"/>
        <end position="104"/>
    </location>
</feature>
<feature type="transmembrane region" description="Helical" evidence="2">
    <location>
        <begin position="110"/>
        <end position="127"/>
    </location>
</feature>